<evidence type="ECO:0000313" key="1">
    <source>
        <dbReference type="EMBL" id="PFX26684.1"/>
    </source>
</evidence>
<keyword evidence="2" id="KW-1185">Reference proteome</keyword>
<dbReference type="EMBL" id="LSMT01000120">
    <property type="protein sequence ID" value="PFX26684.1"/>
    <property type="molecule type" value="Genomic_DNA"/>
</dbReference>
<dbReference type="OrthoDB" id="6143051at2759"/>
<reference evidence="2" key="1">
    <citation type="journal article" date="2017" name="bioRxiv">
        <title>Comparative analysis of the genomes of Stylophora pistillata and Acropora digitifera provides evidence for extensive differences between species of corals.</title>
        <authorList>
            <person name="Voolstra C.R."/>
            <person name="Li Y."/>
            <person name="Liew Y.J."/>
            <person name="Baumgarten S."/>
            <person name="Zoccola D."/>
            <person name="Flot J.-F."/>
            <person name="Tambutte S."/>
            <person name="Allemand D."/>
            <person name="Aranda M."/>
        </authorList>
    </citation>
    <scope>NUCLEOTIDE SEQUENCE [LARGE SCALE GENOMIC DNA]</scope>
</reference>
<proteinExistence type="predicted"/>
<accession>A0A2B4S7P5</accession>
<protein>
    <submittedName>
        <fullName evidence="1">Uncharacterized protein</fullName>
    </submittedName>
</protein>
<dbReference type="AlphaFoldDB" id="A0A2B4S7P5"/>
<evidence type="ECO:0000313" key="2">
    <source>
        <dbReference type="Proteomes" id="UP000225706"/>
    </source>
</evidence>
<name>A0A2B4S7P5_STYPI</name>
<dbReference type="Proteomes" id="UP000225706">
    <property type="component" value="Unassembled WGS sequence"/>
</dbReference>
<sequence length="220" mass="24890">MRLVCRTISYISSLNFPPCRELLLKLDCLFALKLLDRTTVNLLFSSQPADLFQRTHRGFSKLYRLSLTNAENMHLLHVKSLYVLLVTLCVLWHVEVDAGDGLLLTRGCYVDRSGSRAMPELLVSYRGNGLDWSDLDNTVIIPCREEAEKRNYKCFGIQFYGECWSGPNACDTYDKYGKSDECFCSVGGSSGKSYPRYDPEHEHCLGPVGGSLANFVYKID</sequence>
<comment type="caution">
    <text evidence="1">The sequence shown here is derived from an EMBL/GenBank/DDBJ whole genome shotgun (WGS) entry which is preliminary data.</text>
</comment>
<organism evidence="1 2">
    <name type="scientific">Stylophora pistillata</name>
    <name type="common">Smooth cauliflower coral</name>
    <dbReference type="NCBI Taxonomy" id="50429"/>
    <lineage>
        <taxon>Eukaryota</taxon>
        <taxon>Metazoa</taxon>
        <taxon>Cnidaria</taxon>
        <taxon>Anthozoa</taxon>
        <taxon>Hexacorallia</taxon>
        <taxon>Scleractinia</taxon>
        <taxon>Astrocoeniina</taxon>
        <taxon>Pocilloporidae</taxon>
        <taxon>Stylophora</taxon>
    </lineage>
</organism>
<gene>
    <name evidence="1" type="ORF">AWC38_SpisGene8619</name>
</gene>